<evidence type="ECO:0000313" key="2">
    <source>
        <dbReference type="EMBL" id="MBA2881502.1"/>
    </source>
</evidence>
<proteinExistence type="predicted"/>
<feature type="region of interest" description="Disordered" evidence="1">
    <location>
        <begin position="77"/>
        <end position="96"/>
    </location>
</feature>
<dbReference type="RefSeq" id="WP_181551356.1">
    <property type="nucleotide sequence ID" value="NZ_JACDUS010000004.1"/>
</dbReference>
<accession>A0A7W0C9D2</accession>
<comment type="caution">
    <text evidence="2">The sequence shown here is derived from an EMBL/GenBank/DDBJ whole genome shotgun (WGS) entry which is preliminary data.</text>
</comment>
<evidence type="ECO:0000313" key="3">
    <source>
        <dbReference type="Proteomes" id="UP000525298"/>
    </source>
</evidence>
<dbReference type="AlphaFoldDB" id="A0A7W0C9D2"/>
<reference evidence="2 3" key="1">
    <citation type="submission" date="2020-07" db="EMBL/GenBank/DDBJ databases">
        <title>Genomic Encyclopedia of Type Strains, Phase IV (KMG-IV): sequencing the most valuable type-strain genomes for metagenomic binning, comparative biology and taxonomic classification.</title>
        <authorList>
            <person name="Goeker M."/>
        </authorList>
    </citation>
    <scope>NUCLEOTIDE SEQUENCE [LARGE SCALE GENOMIC DNA]</scope>
    <source>
        <strain evidence="2 3">DSM 17721</strain>
    </source>
</reference>
<dbReference type="EMBL" id="JACDUS010000004">
    <property type="protein sequence ID" value="MBA2881502.1"/>
    <property type="molecule type" value="Genomic_DNA"/>
</dbReference>
<feature type="compositionally biased region" description="Polar residues" evidence="1">
    <location>
        <begin position="167"/>
        <end position="180"/>
    </location>
</feature>
<keyword evidence="3" id="KW-1185">Reference proteome</keyword>
<dbReference type="Proteomes" id="UP000525298">
    <property type="component" value="Unassembled WGS sequence"/>
</dbReference>
<feature type="region of interest" description="Disordered" evidence="1">
    <location>
        <begin position="158"/>
        <end position="193"/>
    </location>
</feature>
<gene>
    <name evidence="2" type="ORF">HNR65_001829</name>
</gene>
<organism evidence="2 3">
    <name type="scientific">Desulfosalsimonas propionicica</name>
    <dbReference type="NCBI Taxonomy" id="332175"/>
    <lineage>
        <taxon>Bacteria</taxon>
        <taxon>Pseudomonadati</taxon>
        <taxon>Thermodesulfobacteriota</taxon>
        <taxon>Desulfobacteria</taxon>
        <taxon>Desulfobacterales</taxon>
        <taxon>Desulfosalsimonadaceae</taxon>
        <taxon>Desulfosalsimonas</taxon>
    </lineage>
</organism>
<name>A0A7W0C9D2_9BACT</name>
<sequence>MSRIKRRKYKHCKELFLPDYRNATRQKYCNKAECKKASRAVSQRRWQNKPENVDYFRGPENVQRVQQWRRQNPGYWKNRTRPQNALQDPCRENPSEKQGVNAVLTKSALQDLCIGQPSVFIGLIAQFTGSALQDDIASTIGRMQQLGNDILCQPNYAKGGQHAAKTSPLSPSNPPGSQTVRLGGSSPGPWPPH</sequence>
<protein>
    <submittedName>
        <fullName evidence="2">Uncharacterized protein</fullName>
    </submittedName>
</protein>
<evidence type="ECO:0000256" key="1">
    <source>
        <dbReference type="SAM" id="MobiDB-lite"/>
    </source>
</evidence>